<evidence type="ECO:0000256" key="1">
    <source>
        <dbReference type="SAM" id="Coils"/>
    </source>
</evidence>
<feature type="compositionally biased region" description="Basic and acidic residues" evidence="2">
    <location>
        <begin position="269"/>
        <end position="279"/>
    </location>
</feature>
<dbReference type="RefSeq" id="XP_001462248.1">
    <property type="nucleotide sequence ID" value="XM_001462211.1"/>
</dbReference>
<proteinExistence type="predicted"/>
<dbReference type="OrthoDB" id="306949at2759"/>
<dbReference type="Pfam" id="PF04696">
    <property type="entry name" value="Pinin_SDK_memA"/>
    <property type="match status" value="1"/>
</dbReference>
<protein>
    <recommendedName>
        <fullName evidence="3">Pinin/SDK/MemA protein domain-containing protein</fullName>
    </recommendedName>
</protein>
<dbReference type="HOGENOM" id="CLU_1051536_0_0_1"/>
<evidence type="ECO:0000259" key="3">
    <source>
        <dbReference type="Pfam" id="PF04696"/>
    </source>
</evidence>
<feature type="coiled-coil region" evidence="1">
    <location>
        <begin position="114"/>
        <end position="184"/>
    </location>
</feature>
<evidence type="ECO:0000313" key="5">
    <source>
        <dbReference type="Proteomes" id="UP000000600"/>
    </source>
</evidence>
<dbReference type="OMA" id="FLDFQTQ"/>
<feature type="region of interest" description="Disordered" evidence="2">
    <location>
        <begin position="249"/>
        <end position="279"/>
    </location>
</feature>
<organism evidence="4 5">
    <name type="scientific">Paramecium tetraurelia</name>
    <dbReference type="NCBI Taxonomy" id="5888"/>
    <lineage>
        <taxon>Eukaryota</taxon>
        <taxon>Sar</taxon>
        <taxon>Alveolata</taxon>
        <taxon>Ciliophora</taxon>
        <taxon>Intramacronucleata</taxon>
        <taxon>Oligohymenophorea</taxon>
        <taxon>Peniculida</taxon>
        <taxon>Parameciidae</taxon>
        <taxon>Paramecium</taxon>
    </lineage>
</organism>
<dbReference type="InterPro" id="IPR006786">
    <property type="entry name" value="Pinin_SDK_MemA"/>
</dbReference>
<feature type="coiled-coil region" evidence="1">
    <location>
        <begin position="3"/>
        <end position="30"/>
    </location>
</feature>
<dbReference type="EMBL" id="CT868680">
    <property type="protein sequence ID" value="CAK94875.1"/>
    <property type="molecule type" value="Genomic_DNA"/>
</dbReference>
<dbReference type="KEGG" id="ptm:GSPATT00027202001"/>
<evidence type="ECO:0000256" key="2">
    <source>
        <dbReference type="SAM" id="MobiDB-lite"/>
    </source>
</evidence>
<keyword evidence="5" id="KW-1185">Reference proteome</keyword>
<dbReference type="Proteomes" id="UP000000600">
    <property type="component" value="Unassembled WGS sequence"/>
</dbReference>
<dbReference type="AlphaFoldDB" id="A0EHT4"/>
<keyword evidence="1" id="KW-0175">Coiled coil</keyword>
<reference evidence="4 5" key="1">
    <citation type="journal article" date="2006" name="Nature">
        <title>Global trends of whole-genome duplications revealed by the ciliate Paramecium tetraurelia.</title>
        <authorList>
            <consortium name="Genoscope"/>
            <person name="Aury J.-M."/>
            <person name="Jaillon O."/>
            <person name="Duret L."/>
            <person name="Noel B."/>
            <person name="Jubin C."/>
            <person name="Porcel B.M."/>
            <person name="Segurens B."/>
            <person name="Daubin V."/>
            <person name="Anthouard V."/>
            <person name="Aiach N."/>
            <person name="Arnaiz O."/>
            <person name="Billaut A."/>
            <person name="Beisson J."/>
            <person name="Blanc I."/>
            <person name="Bouhouche K."/>
            <person name="Camara F."/>
            <person name="Duharcourt S."/>
            <person name="Guigo R."/>
            <person name="Gogendeau D."/>
            <person name="Katinka M."/>
            <person name="Keller A.-M."/>
            <person name="Kissmehl R."/>
            <person name="Klotz C."/>
            <person name="Koll F."/>
            <person name="Le Moue A."/>
            <person name="Lepere C."/>
            <person name="Malinsky S."/>
            <person name="Nowacki M."/>
            <person name="Nowak J.K."/>
            <person name="Plattner H."/>
            <person name="Poulain J."/>
            <person name="Ruiz F."/>
            <person name="Serrano V."/>
            <person name="Zagulski M."/>
            <person name="Dessen P."/>
            <person name="Betermier M."/>
            <person name="Weissenbach J."/>
            <person name="Scarpelli C."/>
            <person name="Schachter V."/>
            <person name="Sperling L."/>
            <person name="Meyer E."/>
            <person name="Cohen J."/>
            <person name="Wincker P."/>
        </authorList>
    </citation>
    <scope>NUCLEOTIDE SEQUENCE [LARGE SCALE GENOMIC DNA]</scope>
    <source>
        <strain evidence="4 5">Stock d4-2</strain>
    </source>
</reference>
<evidence type="ECO:0000313" key="4">
    <source>
        <dbReference type="EMBL" id="CAK94875.1"/>
    </source>
</evidence>
<name>A0EHT4_PARTE</name>
<dbReference type="STRING" id="5888.A0EHT4"/>
<sequence>MNVDDIKNKLKELNKKQQESLSKRKTLIKEIKSMPFQQFAFNMIIEGIIIKIRNLRMKMKRQLQNTNVLKTFVINLEGAKEERAEKQKQLDQKVPIAQKEKDRRIVKSLFGNHLQRAKQDLDGEKQKLDKQIEINKRLEDKDRQDLMAFKEDQDKRKEQLVTERKQLERELAADEFRRQQLLLELQLKTMRDFFITKTAPYLLWQPVKTNEGMNPLKEYSNERFNEMERDLKEKLQRAYQQFLDFQTQKIKEQPVEQEHESSQSESDESQEKPKEDGQE</sequence>
<feature type="domain" description="Pinin/SDK/MemA protein" evidence="3">
    <location>
        <begin position="98"/>
        <end position="221"/>
    </location>
</feature>
<accession>A0EHT4</accession>
<feature type="compositionally biased region" description="Basic and acidic residues" evidence="2">
    <location>
        <begin position="249"/>
        <end position="262"/>
    </location>
</feature>
<dbReference type="InParanoid" id="A0EHT4"/>
<gene>
    <name evidence="4" type="ORF">GSPATT00027202001</name>
</gene>
<dbReference type="GeneID" id="5048030"/>